<dbReference type="AlphaFoldDB" id="A0A8J6TEG2"/>
<evidence type="ECO:0000256" key="1">
    <source>
        <dbReference type="ARBA" id="ARBA00022670"/>
    </source>
</evidence>
<dbReference type="InterPro" id="IPR013647">
    <property type="entry name" value="OligopepF_N_dom"/>
</dbReference>
<dbReference type="NCBIfam" id="TIGR02290">
    <property type="entry name" value="M3_fam_3"/>
    <property type="match status" value="1"/>
</dbReference>
<reference evidence="9 10" key="1">
    <citation type="submission" date="2020-08" db="EMBL/GenBank/DDBJ databases">
        <title>Bridging the membrane lipid divide: bacteria of the FCB group superphylum have the potential to synthesize archaeal ether lipids.</title>
        <authorList>
            <person name="Villanueva L."/>
            <person name="Von Meijenfeldt F.A.B."/>
            <person name="Westbye A.B."/>
            <person name="Yadav S."/>
            <person name="Hopmans E.C."/>
            <person name="Dutilh B.E."/>
            <person name="Sinninghe Damste J.S."/>
        </authorList>
    </citation>
    <scope>NUCLEOTIDE SEQUENCE [LARGE SCALE GENOMIC DNA]</scope>
    <source>
        <strain evidence="9">NIOZ-UU47</strain>
    </source>
</reference>
<dbReference type="Pfam" id="PF01432">
    <property type="entry name" value="Peptidase_M3"/>
    <property type="match status" value="1"/>
</dbReference>
<feature type="domain" description="Peptidase M3A/M3B catalytic" evidence="7">
    <location>
        <begin position="201"/>
        <end position="578"/>
    </location>
</feature>
<gene>
    <name evidence="9" type="ORF">H8E41_00585</name>
</gene>
<comment type="cofactor">
    <cofactor evidence="6">
        <name>Zn(2+)</name>
        <dbReference type="ChEBI" id="CHEBI:29105"/>
    </cofactor>
    <text evidence="6">Binds 1 zinc ion.</text>
</comment>
<dbReference type="InterPro" id="IPR011977">
    <property type="entry name" value="Pept_M3B_clade3"/>
</dbReference>
<dbReference type="SUPFAM" id="SSF55486">
    <property type="entry name" value="Metalloproteases ('zincins'), catalytic domain"/>
    <property type="match status" value="1"/>
</dbReference>
<keyword evidence="5 6" id="KW-0482">Metalloprotease</keyword>
<evidence type="ECO:0000259" key="7">
    <source>
        <dbReference type="Pfam" id="PF01432"/>
    </source>
</evidence>
<dbReference type="GO" id="GO:0006508">
    <property type="term" value="P:proteolysis"/>
    <property type="evidence" value="ECO:0007669"/>
    <property type="project" value="UniProtKB-KW"/>
</dbReference>
<dbReference type="GO" id="GO:0004222">
    <property type="term" value="F:metalloendopeptidase activity"/>
    <property type="evidence" value="ECO:0007669"/>
    <property type="project" value="InterPro"/>
</dbReference>
<dbReference type="InterPro" id="IPR042088">
    <property type="entry name" value="OligoPept_F_C"/>
</dbReference>
<dbReference type="PANTHER" id="PTHR11804:SF5">
    <property type="entry name" value="OLIGOENDOPEPTIDASE F"/>
    <property type="match status" value="1"/>
</dbReference>
<organism evidence="9 10">
    <name type="scientific">Candidatus Desulfobia pelagia</name>
    <dbReference type="NCBI Taxonomy" id="2841692"/>
    <lineage>
        <taxon>Bacteria</taxon>
        <taxon>Pseudomonadati</taxon>
        <taxon>Thermodesulfobacteriota</taxon>
        <taxon>Desulfobulbia</taxon>
        <taxon>Desulfobulbales</taxon>
        <taxon>Desulfobulbaceae</taxon>
        <taxon>Candidatus Desulfobia</taxon>
    </lineage>
</organism>
<keyword evidence="4 6" id="KW-0862">Zinc</keyword>
<sequence>MAEQDINKQLGTTGIIWKLEDLYTSVNDPSIAEDIAACEKEASTIKEEFSGTVHTLSAIELEILVARQEELEKKLSKLATYAFLNFATRLHDAEASAFLQKIKEVSSRIGAETIFFELEWSKIDSDAALSLLSSKDIRPFRHYLENIRRYTDHLLSHLEETLLIKKAPVGSSSWTTLFEKVFGHLKFGEKKRTEEEVLADLYNPNREIRKQAADDLTSGLQSQLHILTHIFNTLLADKMINDDLRRYPSWVSTMNLHNELDDQTVNTLIESVTSRYDIVQRYYHLKKELLGLKELHDYDRYAPLPHLPKDKITWDECRETVIDGFRQFSPKMAEISSFFFDRKWIHAPVTEGKRGGAFAHPCIPGIHPYVLVNYTGNIRDVSTVAHELGHGVHQFLASQRGYYNSKTPLVLAETASVFAELLIFHNQLKSLSDPAKQKAFICQKLESIFATVFRQVSMNRFEEKIHNTRRDSGELSAGHFSSLWLTTQKEMFGDSVVLTENYSSWWSYIPHFLHSPGYVYSYAFGELLVLALYNLYTQEGETFIPKYMNLLSQGGSKSPYELLAPFNVDLNDKQFWLGGLQVIDNMLQRIE</sequence>
<evidence type="ECO:0000256" key="3">
    <source>
        <dbReference type="ARBA" id="ARBA00022801"/>
    </source>
</evidence>
<dbReference type="PANTHER" id="PTHR11804">
    <property type="entry name" value="PROTEASE M3 THIMET OLIGOPEPTIDASE-RELATED"/>
    <property type="match status" value="1"/>
</dbReference>
<evidence type="ECO:0000313" key="10">
    <source>
        <dbReference type="Proteomes" id="UP000614424"/>
    </source>
</evidence>
<evidence type="ECO:0000259" key="8">
    <source>
        <dbReference type="Pfam" id="PF08439"/>
    </source>
</evidence>
<feature type="domain" description="Oligopeptidase F N-terminal" evidence="8">
    <location>
        <begin position="119"/>
        <end position="187"/>
    </location>
</feature>
<dbReference type="EMBL" id="JACNJZ010000028">
    <property type="protein sequence ID" value="MBC8316370.1"/>
    <property type="molecule type" value="Genomic_DNA"/>
</dbReference>
<dbReference type="GO" id="GO:0006518">
    <property type="term" value="P:peptide metabolic process"/>
    <property type="evidence" value="ECO:0007669"/>
    <property type="project" value="TreeGrafter"/>
</dbReference>
<keyword evidence="2 6" id="KW-0479">Metal-binding</keyword>
<name>A0A8J6TEG2_9BACT</name>
<keyword evidence="1 6" id="KW-0645">Protease</keyword>
<keyword evidence="3 6" id="KW-0378">Hydrolase</keyword>
<dbReference type="Gene3D" id="1.10.1370.20">
    <property type="entry name" value="Oligoendopeptidase f, C-terminal domain"/>
    <property type="match status" value="1"/>
</dbReference>
<evidence type="ECO:0000256" key="4">
    <source>
        <dbReference type="ARBA" id="ARBA00022833"/>
    </source>
</evidence>
<dbReference type="GO" id="GO:0046872">
    <property type="term" value="F:metal ion binding"/>
    <property type="evidence" value="ECO:0007669"/>
    <property type="project" value="UniProtKB-UniRule"/>
</dbReference>
<comment type="caution">
    <text evidence="9">The sequence shown here is derived from an EMBL/GenBank/DDBJ whole genome shotgun (WGS) entry which is preliminary data.</text>
</comment>
<proteinExistence type="inferred from homology"/>
<evidence type="ECO:0000256" key="2">
    <source>
        <dbReference type="ARBA" id="ARBA00022723"/>
    </source>
</evidence>
<dbReference type="Pfam" id="PF08439">
    <property type="entry name" value="Peptidase_M3_N"/>
    <property type="match status" value="1"/>
</dbReference>
<evidence type="ECO:0000256" key="5">
    <source>
        <dbReference type="ARBA" id="ARBA00023049"/>
    </source>
</evidence>
<dbReference type="InterPro" id="IPR045090">
    <property type="entry name" value="Pept_M3A_M3B"/>
</dbReference>
<dbReference type="InterPro" id="IPR001567">
    <property type="entry name" value="Pept_M3A_M3B_dom"/>
</dbReference>
<protein>
    <submittedName>
        <fullName evidence="9">M3 family oligoendopeptidase</fullName>
    </submittedName>
</protein>
<accession>A0A8J6TEG2</accession>
<dbReference type="Proteomes" id="UP000614424">
    <property type="component" value="Unassembled WGS sequence"/>
</dbReference>
<dbReference type="CDD" id="cd09610">
    <property type="entry name" value="M3B_PepF"/>
    <property type="match status" value="1"/>
</dbReference>
<dbReference type="Gene3D" id="1.20.140.70">
    <property type="entry name" value="Oligopeptidase f, N-terminal domain"/>
    <property type="match status" value="1"/>
</dbReference>
<evidence type="ECO:0000256" key="6">
    <source>
        <dbReference type="RuleBase" id="RU003435"/>
    </source>
</evidence>
<comment type="similarity">
    <text evidence="6">Belongs to the peptidase M3 family.</text>
</comment>
<evidence type="ECO:0000313" key="9">
    <source>
        <dbReference type="EMBL" id="MBC8316370.1"/>
    </source>
</evidence>